<name>A0A381VR03_9ZZZZ</name>
<organism evidence="1">
    <name type="scientific">marine metagenome</name>
    <dbReference type="NCBI Taxonomy" id="408172"/>
    <lineage>
        <taxon>unclassified sequences</taxon>
        <taxon>metagenomes</taxon>
        <taxon>ecological metagenomes</taxon>
    </lineage>
</organism>
<accession>A0A381VR03</accession>
<dbReference type="InterPro" id="IPR036249">
    <property type="entry name" value="Thioredoxin-like_sf"/>
</dbReference>
<sequence>MKKLRLIALLSSILVVVCCGGIQPDDRSNQSQETRVDYKIGLESSPDRGGEVGDIARDFSVTTIAGNEVTMSIYAEQGVLIYFFTTW</sequence>
<evidence type="ECO:0000313" key="1">
    <source>
        <dbReference type="EMBL" id="SVA42750.1"/>
    </source>
</evidence>
<protein>
    <submittedName>
        <fullName evidence="1">Uncharacterized protein</fullName>
    </submittedName>
</protein>
<reference evidence="1" key="1">
    <citation type="submission" date="2018-05" db="EMBL/GenBank/DDBJ databases">
        <authorList>
            <person name="Lanie J.A."/>
            <person name="Ng W.-L."/>
            <person name="Kazmierczak K.M."/>
            <person name="Andrzejewski T.M."/>
            <person name="Davidsen T.M."/>
            <person name="Wayne K.J."/>
            <person name="Tettelin H."/>
            <person name="Glass J.I."/>
            <person name="Rusch D."/>
            <person name="Podicherti R."/>
            <person name="Tsui H.-C.T."/>
            <person name="Winkler M.E."/>
        </authorList>
    </citation>
    <scope>NUCLEOTIDE SEQUENCE</scope>
</reference>
<dbReference type="SUPFAM" id="SSF52833">
    <property type="entry name" value="Thioredoxin-like"/>
    <property type="match status" value="1"/>
</dbReference>
<gene>
    <name evidence="1" type="ORF">METZ01_LOCUS95604</name>
</gene>
<dbReference type="AlphaFoldDB" id="A0A381VR03"/>
<dbReference type="Gene3D" id="3.40.30.10">
    <property type="entry name" value="Glutaredoxin"/>
    <property type="match status" value="1"/>
</dbReference>
<proteinExistence type="predicted"/>
<dbReference type="EMBL" id="UINC01009537">
    <property type="protein sequence ID" value="SVA42750.1"/>
    <property type="molecule type" value="Genomic_DNA"/>
</dbReference>